<dbReference type="InterPro" id="IPR009056">
    <property type="entry name" value="Cyt_c-like_dom"/>
</dbReference>
<reference evidence="9 10" key="1">
    <citation type="submission" date="2019-03" db="EMBL/GenBank/DDBJ databases">
        <title>Genomic Encyclopedia of Type Strains, Phase IV (KMG-IV): sequencing the most valuable type-strain genomes for metagenomic binning, comparative biology and taxonomic classification.</title>
        <authorList>
            <person name="Goeker M."/>
        </authorList>
    </citation>
    <scope>NUCLEOTIDE SEQUENCE [LARGE SCALE GENOMIC DNA]</scope>
    <source>
        <strain evidence="9 10">DSM 19610</strain>
    </source>
</reference>
<evidence type="ECO:0000256" key="3">
    <source>
        <dbReference type="ARBA" id="ARBA00022723"/>
    </source>
</evidence>
<organism evidence="9 10">
    <name type="scientific">Thiogranum longum</name>
    <dbReference type="NCBI Taxonomy" id="1537524"/>
    <lineage>
        <taxon>Bacteria</taxon>
        <taxon>Pseudomonadati</taxon>
        <taxon>Pseudomonadota</taxon>
        <taxon>Gammaproteobacteria</taxon>
        <taxon>Chromatiales</taxon>
        <taxon>Ectothiorhodospiraceae</taxon>
        <taxon>Thiogranum</taxon>
    </lineage>
</organism>
<keyword evidence="3 6" id="KW-0479">Metal-binding</keyword>
<sequence>MSEHDKALVKSFAGVLSVLVIVAIGFYFVADIVTSDKDEAGPNERMQAKIYENIKPVGEVNVGDVPAAAAAPVVAAGPRSGKDVYSGACMACHSTGVAGAPKVGDKAAWSPRASKGVDGLLKSAISGINAMPPKGTCAACSDDELKGAIEYMLKETGL</sequence>
<accession>A0A4R1H9Z0</accession>
<dbReference type="PROSITE" id="PS51007">
    <property type="entry name" value="CYTC"/>
    <property type="match status" value="1"/>
</dbReference>
<keyword evidence="7" id="KW-1133">Transmembrane helix</keyword>
<evidence type="ECO:0000256" key="2">
    <source>
        <dbReference type="ARBA" id="ARBA00022617"/>
    </source>
</evidence>
<feature type="domain" description="Cytochrome c" evidence="8">
    <location>
        <begin position="76"/>
        <end position="156"/>
    </location>
</feature>
<comment type="caution">
    <text evidence="9">The sequence shown here is derived from an EMBL/GenBank/DDBJ whole genome shotgun (WGS) entry which is preliminary data.</text>
</comment>
<dbReference type="RefSeq" id="WP_207891773.1">
    <property type="nucleotide sequence ID" value="NZ_SMFX01000001.1"/>
</dbReference>
<dbReference type="GO" id="GO:0009055">
    <property type="term" value="F:electron transfer activity"/>
    <property type="evidence" value="ECO:0007669"/>
    <property type="project" value="InterPro"/>
</dbReference>
<evidence type="ECO:0000256" key="1">
    <source>
        <dbReference type="ARBA" id="ARBA00022448"/>
    </source>
</evidence>
<dbReference type="AlphaFoldDB" id="A0A4R1H9Z0"/>
<keyword evidence="7" id="KW-0472">Membrane</keyword>
<keyword evidence="5 6" id="KW-0408">Iron</keyword>
<feature type="transmembrane region" description="Helical" evidence="7">
    <location>
        <begin position="12"/>
        <end position="30"/>
    </location>
</feature>
<dbReference type="InterPro" id="IPR002323">
    <property type="entry name" value="Cyt_CIE"/>
</dbReference>
<dbReference type="PANTHER" id="PTHR40942:SF2">
    <property type="entry name" value="CYTOCHROME-RELATED"/>
    <property type="match status" value="1"/>
</dbReference>
<keyword evidence="10" id="KW-1185">Reference proteome</keyword>
<dbReference type="Proteomes" id="UP000295707">
    <property type="component" value="Unassembled WGS sequence"/>
</dbReference>
<evidence type="ECO:0000259" key="8">
    <source>
        <dbReference type="PROSITE" id="PS51007"/>
    </source>
</evidence>
<dbReference type="PRINTS" id="PR00607">
    <property type="entry name" value="CYTCHROMECIE"/>
</dbReference>
<keyword evidence="1" id="KW-0813">Transport</keyword>
<dbReference type="InterPro" id="IPR036909">
    <property type="entry name" value="Cyt_c-like_dom_sf"/>
</dbReference>
<dbReference type="GO" id="GO:0005506">
    <property type="term" value="F:iron ion binding"/>
    <property type="evidence" value="ECO:0007669"/>
    <property type="project" value="InterPro"/>
</dbReference>
<protein>
    <submittedName>
        <fullName evidence="9">Cytochrome c5</fullName>
    </submittedName>
</protein>
<evidence type="ECO:0000313" key="9">
    <source>
        <dbReference type="EMBL" id="TCK16965.1"/>
    </source>
</evidence>
<keyword evidence="7" id="KW-0812">Transmembrane</keyword>
<dbReference type="EMBL" id="SMFX01000001">
    <property type="protein sequence ID" value="TCK16965.1"/>
    <property type="molecule type" value="Genomic_DNA"/>
</dbReference>
<keyword evidence="2 6" id="KW-0349">Heme</keyword>
<evidence type="ECO:0000256" key="7">
    <source>
        <dbReference type="SAM" id="Phobius"/>
    </source>
</evidence>
<dbReference type="GO" id="GO:0020037">
    <property type="term" value="F:heme binding"/>
    <property type="evidence" value="ECO:0007669"/>
    <property type="project" value="InterPro"/>
</dbReference>
<gene>
    <name evidence="9" type="ORF">DFR30_0185</name>
</gene>
<evidence type="ECO:0000256" key="6">
    <source>
        <dbReference type="PROSITE-ProRule" id="PRU00433"/>
    </source>
</evidence>
<dbReference type="SUPFAM" id="SSF46626">
    <property type="entry name" value="Cytochrome c"/>
    <property type="match status" value="1"/>
</dbReference>
<name>A0A4R1H9Z0_9GAMM</name>
<evidence type="ECO:0000313" key="10">
    <source>
        <dbReference type="Proteomes" id="UP000295707"/>
    </source>
</evidence>
<evidence type="ECO:0000256" key="4">
    <source>
        <dbReference type="ARBA" id="ARBA00022982"/>
    </source>
</evidence>
<dbReference type="PANTHER" id="PTHR40942">
    <property type="match status" value="1"/>
</dbReference>
<keyword evidence="4" id="KW-0249">Electron transport</keyword>
<evidence type="ECO:0000256" key="5">
    <source>
        <dbReference type="ARBA" id="ARBA00023004"/>
    </source>
</evidence>
<proteinExistence type="predicted"/>
<dbReference type="Pfam" id="PF13442">
    <property type="entry name" value="Cytochrome_CBB3"/>
    <property type="match status" value="1"/>
</dbReference>
<dbReference type="Gene3D" id="1.10.760.10">
    <property type="entry name" value="Cytochrome c-like domain"/>
    <property type="match status" value="1"/>
</dbReference>